<dbReference type="InterPro" id="IPR029016">
    <property type="entry name" value="GAF-like_dom_sf"/>
</dbReference>
<dbReference type="SUPFAM" id="SSF55781">
    <property type="entry name" value="GAF domain-like"/>
    <property type="match status" value="1"/>
</dbReference>
<evidence type="ECO:0000313" key="2">
    <source>
        <dbReference type="Proteomes" id="UP001201985"/>
    </source>
</evidence>
<evidence type="ECO:0000313" key="1">
    <source>
        <dbReference type="EMBL" id="MCI0752355.1"/>
    </source>
</evidence>
<name>A0ABS9W0H5_9PROT</name>
<keyword evidence="2" id="KW-1185">Reference proteome</keyword>
<dbReference type="RefSeq" id="WP_120009508.1">
    <property type="nucleotide sequence ID" value="NZ_JALBUU010000004.1"/>
</dbReference>
<gene>
    <name evidence="1" type="ORF">MON41_01085</name>
</gene>
<protein>
    <submittedName>
        <fullName evidence="1">GAF domain-containing protein</fullName>
    </submittedName>
</protein>
<comment type="caution">
    <text evidence="1">The sequence shown here is derived from an EMBL/GenBank/DDBJ whole genome shotgun (WGS) entry which is preliminary data.</text>
</comment>
<dbReference type="Proteomes" id="UP001201985">
    <property type="component" value="Unassembled WGS sequence"/>
</dbReference>
<dbReference type="Gene3D" id="3.30.450.40">
    <property type="match status" value="1"/>
</dbReference>
<reference evidence="1 2" key="1">
    <citation type="submission" date="2022-03" db="EMBL/GenBank/DDBJ databases">
        <title>Complete genome analysis of Roseomonas KG 17.1 : a prolific producer of plant growth promoters.</title>
        <authorList>
            <person name="Saadouli I."/>
            <person name="Najjari A."/>
            <person name="Mosbah A."/>
            <person name="Ouzari H.I."/>
        </authorList>
    </citation>
    <scope>NUCLEOTIDE SEQUENCE [LARGE SCALE GENOMIC DNA]</scope>
    <source>
        <strain evidence="1 2">KG17-1</strain>
    </source>
</reference>
<accession>A0ABS9W0H5</accession>
<proteinExistence type="predicted"/>
<sequence>MPDDVAALAEAFEAAATDTAPLPRIRAAARIGAEGSGVRLCTAMLFDRDAMAVQRIYSSRPDEYPVGGRKPKRDTAWGRHVLLRGQRFEGEGEAAIRAHFDDADVILGLGLRSIVNLPILRAGRCVGTLNMLWPQAALDAGHVMTARHLALLAAPDWF</sequence>
<dbReference type="EMBL" id="JALBUU010000004">
    <property type="protein sequence ID" value="MCI0752355.1"/>
    <property type="molecule type" value="Genomic_DNA"/>
</dbReference>
<organism evidence="1 2">
    <name type="scientific">Teichococcus vastitatis</name>
    <dbReference type="NCBI Taxonomy" id="2307076"/>
    <lineage>
        <taxon>Bacteria</taxon>
        <taxon>Pseudomonadati</taxon>
        <taxon>Pseudomonadota</taxon>
        <taxon>Alphaproteobacteria</taxon>
        <taxon>Acetobacterales</taxon>
        <taxon>Roseomonadaceae</taxon>
        <taxon>Roseomonas</taxon>
    </lineage>
</organism>